<proteinExistence type="predicted"/>
<dbReference type="Proteomes" id="UP001210231">
    <property type="component" value="Unassembled WGS sequence"/>
</dbReference>
<organism evidence="1 2">
    <name type="scientific">Polluticaenibacter yanchengensis</name>
    <dbReference type="NCBI Taxonomy" id="3014562"/>
    <lineage>
        <taxon>Bacteria</taxon>
        <taxon>Pseudomonadati</taxon>
        <taxon>Bacteroidota</taxon>
        <taxon>Chitinophagia</taxon>
        <taxon>Chitinophagales</taxon>
        <taxon>Chitinophagaceae</taxon>
        <taxon>Polluticaenibacter</taxon>
    </lineage>
</organism>
<evidence type="ECO:0000313" key="1">
    <source>
        <dbReference type="EMBL" id="MDA3613488.1"/>
    </source>
</evidence>
<dbReference type="EMBL" id="JAQGEF010000001">
    <property type="protein sequence ID" value="MDA3613488.1"/>
    <property type="molecule type" value="Genomic_DNA"/>
</dbReference>
<name>A0ABT4UF89_9BACT</name>
<gene>
    <name evidence="1" type="ORF">O3P16_01600</name>
</gene>
<keyword evidence="2" id="KW-1185">Reference proteome</keyword>
<evidence type="ECO:0000313" key="2">
    <source>
        <dbReference type="Proteomes" id="UP001210231"/>
    </source>
</evidence>
<comment type="caution">
    <text evidence="1">The sequence shown here is derived from an EMBL/GenBank/DDBJ whole genome shotgun (WGS) entry which is preliminary data.</text>
</comment>
<sequence>MKMNQIYLKSFSQLQDTIALNKENISSIDLFENLLKWGNSLVNSKNRLIKNLYTDNFLYFKKINILDYTFEPIWYNLDDILESNIFKTRQLKLKTLVEEVRDILWELVVFKSNRECKIFSNSYMRVFTDESKENIFLCCDICDYMEDMKGNQVVNNKVLIPATSNQIKINQIIPSLDW</sequence>
<reference evidence="1 2" key="1">
    <citation type="submission" date="2022-12" db="EMBL/GenBank/DDBJ databases">
        <title>Chitinophagaceae gen. sp. nov., a new member of the family Chitinophagaceae, isolated from soil in a chemical factory.</title>
        <authorList>
            <person name="Ke Z."/>
        </authorList>
    </citation>
    <scope>NUCLEOTIDE SEQUENCE [LARGE SCALE GENOMIC DNA]</scope>
    <source>
        <strain evidence="1 2">LY-5</strain>
    </source>
</reference>
<protein>
    <submittedName>
        <fullName evidence="1">Uncharacterized protein</fullName>
    </submittedName>
</protein>
<accession>A0ABT4UF89</accession>